<dbReference type="SUPFAM" id="SSF47413">
    <property type="entry name" value="lambda repressor-like DNA-binding domains"/>
    <property type="match status" value="1"/>
</dbReference>
<protein>
    <submittedName>
        <fullName evidence="2">XRE family transcriptional regulator</fullName>
    </submittedName>
</protein>
<sequence length="45" mass="5112">MDRQKKIAELRKAQGMMQDEPAEALNVSPQAISKWENGFSQTKGY</sequence>
<evidence type="ECO:0000313" key="2">
    <source>
        <dbReference type="EMBL" id="RAQ30840.1"/>
    </source>
</evidence>
<accession>A0A328UKW6</accession>
<dbReference type="InterPro" id="IPR010982">
    <property type="entry name" value="Lambda_DNA-bd_dom_sf"/>
</dbReference>
<dbReference type="InterPro" id="IPR001387">
    <property type="entry name" value="Cro/C1-type_HTH"/>
</dbReference>
<dbReference type="Proteomes" id="UP000249377">
    <property type="component" value="Unassembled WGS sequence"/>
</dbReference>
<comment type="caution">
    <text evidence="2">The sequence shown here is derived from an EMBL/GenBank/DDBJ whole genome shotgun (WGS) entry which is preliminary data.</text>
</comment>
<dbReference type="Pfam" id="PF01381">
    <property type="entry name" value="HTH_3"/>
    <property type="match status" value="1"/>
</dbReference>
<name>A0A328UKW6_9FIRM</name>
<organism evidence="2 3">
    <name type="scientific">Hydrogeniiclostridium mannosilyticum</name>
    <dbReference type="NCBI Taxonomy" id="2764322"/>
    <lineage>
        <taxon>Bacteria</taxon>
        <taxon>Bacillati</taxon>
        <taxon>Bacillota</taxon>
        <taxon>Clostridia</taxon>
        <taxon>Eubacteriales</taxon>
        <taxon>Acutalibacteraceae</taxon>
        <taxon>Hydrogeniiclostridium</taxon>
    </lineage>
</organism>
<reference evidence="2 3" key="1">
    <citation type="submission" date="2018-06" db="EMBL/GenBank/DDBJ databases">
        <title>Noncontiguous genome sequence of Ruminococcaceae bacterium ASD2818.</title>
        <authorList>
            <person name="Chaplin A.V."/>
            <person name="Sokolova S.R."/>
            <person name="Kochetkova T.O."/>
            <person name="Goltsov A.Y."/>
            <person name="Trofimov D.Y."/>
            <person name="Efimov B.A."/>
        </authorList>
    </citation>
    <scope>NUCLEOTIDE SEQUENCE [LARGE SCALE GENOMIC DNA]</scope>
    <source>
        <strain evidence="2 3">ASD2818</strain>
    </source>
</reference>
<keyword evidence="3" id="KW-1185">Reference proteome</keyword>
<gene>
    <name evidence="2" type="ORF">DPQ25_03645</name>
</gene>
<feature type="domain" description="HTH cro/C1-type" evidence="1">
    <location>
        <begin position="7"/>
        <end position="38"/>
    </location>
</feature>
<dbReference type="EMBL" id="QLYR01000001">
    <property type="protein sequence ID" value="RAQ30840.1"/>
    <property type="molecule type" value="Genomic_DNA"/>
</dbReference>
<evidence type="ECO:0000259" key="1">
    <source>
        <dbReference type="PROSITE" id="PS50943"/>
    </source>
</evidence>
<dbReference type="AlphaFoldDB" id="A0A328UKW6"/>
<dbReference type="CDD" id="cd00093">
    <property type="entry name" value="HTH_XRE"/>
    <property type="match status" value="1"/>
</dbReference>
<proteinExistence type="predicted"/>
<dbReference type="GO" id="GO:0003677">
    <property type="term" value="F:DNA binding"/>
    <property type="evidence" value="ECO:0007669"/>
    <property type="project" value="InterPro"/>
</dbReference>
<dbReference type="PROSITE" id="PS50943">
    <property type="entry name" value="HTH_CROC1"/>
    <property type="match status" value="1"/>
</dbReference>
<dbReference type="Gene3D" id="1.10.260.40">
    <property type="entry name" value="lambda repressor-like DNA-binding domains"/>
    <property type="match status" value="1"/>
</dbReference>
<evidence type="ECO:0000313" key="3">
    <source>
        <dbReference type="Proteomes" id="UP000249377"/>
    </source>
</evidence>